<organism evidence="7 9">
    <name type="scientific">Listeria weihenstephanensis</name>
    <dbReference type="NCBI Taxonomy" id="1006155"/>
    <lineage>
        <taxon>Bacteria</taxon>
        <taxon>Bacillati</taxon>
        <taxon>Bacillota</taxon>
        <taxon>Bacilli</taxon>
        <taxon>Bacillales</taxon>
        <taxon>Listeriaceae</taxon>
        <taxon>Listeria</taxon>
    </lineage>
</organism>
<comment type="catalytic activity">
    <reaction evidence="5 6">
        <text>L-glutamyl-tRNA(Gln) + L-glutamine + ATP + H2O = L-glutaminyl-tRNA(Gln) + L-glutamate + ADP + phosphate + H(+)</text>
        <dbReference type="Rhea" id="RHEA:17521"/>
        <dbReference type="Rhea" id="RHEA-COMP:9681"/>
        <dbReference type="Rhea" id="RHEA-COMP:9684"/>
        <dbReference type="ChEBI" id="CHEBI:15377"/>
        <dbReference type="ChEBI" id="CHEBI:15378"/>
        <dbReference type="ChEBI" id="CHEBI:29985"/>
        <dbReference type="ChEBI" id="CHEBI:30616"/>
        <dbReference type="ChEBI" id="CHEBI:43474"/>
        <dbReference type="ChEBI" id="CHEBI:58359"/>
        <dbReference type="ChEBI" id="CHEBI:78520"/>
        <dbReference type="ChEBI" id="CHEBI:78521"/>
        <dbReference type="ChEBI" id="CHEBI:456216"/>
    </reaction>
</comment>
<dbReference type="PANTHER" id="PTHR15004">
    <property type="entry name" value="GLUTAMYL-TRNA(GLN) AMIDOTRANSFERASE SUBUNIT C, MITOCHONDRIAL"/>
    <property type="match status" value="1"/>
</dbReference>
<keyword evidence="7" id="KW-0808">Transferase</keyword>
<dbReference type="HAMAP" id="MF_00122">
    <property type="entry name" value="GatC"/>
    <property type="match status" value="1"/>
</dbReference>
<dbReference type="Pfam" id="PF02686">
    <property type="entry name" value="GatC"/>
    <property type="match status" value="1"/>
</dbReference>
<dbReference type="Proteomes" id="UP000223060">
    <property type="component" value="Chromosome"/>
</dbReference>
<keyword evidence="9" id="KW-1185">Reference proteome</keyword>
<comment type="catalytic activity">
    <reaction evidence="4 6">
        <text>L-aspartyl-tRNA(Asn) + L-glutamine + ATP + H2O = L-asparaginyl-tRNA(Asn) + L-glutamate + ADP + phosphate + 2 H(+)</text>
        <dbReference type="Rhea" id="RHEA:14513"/>
        <dbReference type="Rhea" id="RHEA-COMP:9674"/>
        <dbReference type="Rhea" id="RHEA-COMP:9677"/>
        <dbReference type="ChEBI" id="CHEBI:15377"/>
        <dbReference type="ChEBI" id="CHEBI:15378"/>
        <dbReference type="ChEBI" id="CHEBI:29985"/>
        <dbReference type="ChEBI" id="CHEBI:30616"/>
        <dbReference type="ChEBI" id="CHEBI:43474"/>
        <dbReference type="ChEBI" id="CHEBI:58359"/>
        <dbReference type="ChEBI" id="CHEBI:78515"/>
        <dbReference type="ChEBI" id="CHEBI:78516"/>
        <dbReference type="ChEBI" id="CHEBI:456216"/>
    </reaction>
</comment>
<dbReference type="InterPro" id="IPR036113">
    <property type="entry name" value="Asp/Glu-ADT_sf_sub_c"/>
</dbReference>
<evidence type="ECO:0000256" key="6">
    <source>
        <dbReference type="HAMAP-Rule" id="MF_00122"/>
    </source>
</evidence>
<evidence type="ECO:0000313" key="10">
    <source>
        <dbReference type="Proteomes" id="UP000564536"/>
    </source>
</evidence>
<keyword evidence="6" id="KW-0648">Protein biosynthesis</keyword>
<comment type="function">
    <text evidence="3 6">Allows the formation of correctly charged Asn-tRNA(Asn) or Gln-tRNA(Gln) through the transamidation of misacylated Asp-tRNA(Asn) or Glu-tRNA(Gln) in organisms which lack either or both of asparaginyl-tRNA or glutaminyl-tRNA synthetases. The reaction takes place in the presence of glutamine and ATP through an activated phospho-Asp-tRNA(Asn) or phospho-Glu-tRNA(Gln).</text>
</comment>
<evidence type="ECO:0000256" key="2">
    <source>
        <dbReference type="ARBA" id="ARBA00011123"/>
    </source>
</evidence>
<protein>
    <recommendedName>
        <fullName evidence="6">Aspartyl/glutamyl-tRNA(Asn/Gln) amidotransferase subunit C</fullName>
        <shortName evidence="6">Asp/Glu-ADT subunit C</shortName>
        <ecNumber evidence="6">6.3.5.-</ecNumber>
    </recommendedName>
</protein>
<name>A0A1S7FVW2_9LIST</name>
<evidence type="ECO:0000313" key="7">
    <source>
        <dbReference type="EMBL" id="AQY51576.1"/>
    </source>
</evidence>
<reference evidence="9" key="1">
    <citation type="submission" date="2015-03" db="EMBL/GenBank/DDBJ databases">
        <authorList>
            <person name="Ferrari E."/>
            <person name="Walter M.C."/>
            <person name="Huptas C."/>
            <person name="Scherer S."/>
            <person name="Mueller-Herbst S."/>
        </authorList>
    </citation>
    <scope>NUCLEOTIDE SEQUENCE [LARGE SCALE GENOMIC DNA]</scope>
    <source>
        <strain evidence="9">LWP01</strain>
    </source>
</reference>
<dbReference type="GO" id="GO:0006412">
    <property type="term" value="P:translation"/>
    <property type="evidence" value="ECO:0007669"/>
    <property type="project" value="UniProtKB-UniRule"/>
</dbReference>
<dbReference type="EMBL" id="CP011102">
    <property type="protein sequence ID" value="AQY51576.1"/>
    <property type="molecule type" value="Genomic_DNA"/>
</dbReference>
<comment type="subunit">
    <text evidence="2 6">Heterotrimer of A, B and C subunits.</text>
</comment>
<keyword evidence="6" id="KW-0547">Nucleotide-binding</keyword>
<dbReference type="InterPro" id="IPR003837">
    <property type="entry name" value="GatC"/>
</dbReference>
<evidence type="ECO:0000313" key="8">
    <source>
        <dbReference type="EMBL" id="MBC1501041.1"/>
    </source>
</evidence>
<dbReference type="AlphaFoldDB" id="A0A1S7FVW2"/>
<dbReference type="SUPFAM" id="SSF141000">
    <property type="entry name" value="Glu-tRNAGln amidotransferase C subunit"/>
    <property type="match status" value="1"/>
</dbReference>
<dbReference type="Gene3D" id="1.10.20.60">
    <property type="entry name" value="Glu-tRNAGln amidotransferase C subunit, N-terminal domain"/>
    <property type="match status" value="1"/>
</dbReference>
<keyword evidence="6 8" id="KW-0436">Ligase</keyword>
<dbReference type="GO" id="GO:0050567">
    <property type="term" value="F:glutaminyl-tRNA synthase (glutamine-hydrolyzing) activity"/>
    <property type="evidence" value="ECO:0007669"/>
    <property type="project" value="UniProtKB-UniRule"/>
</dbReference>
<dbReference type="EC" id="6.3.5.-" evidence="6"/>
<evidence type="ECO:0000256" key="5">
    <source>
        <dbReference type="ARBA" id="ARBA00047913"/>
    </source>
</evidence>
<dbReference type="GO" id="GO:0006450">
    <property type="term" value="P:regulation of translational fidelity"/>
    <property type="evidence" value="ECO:0007669"/>
    <property type="project" value="InterPro"/>
</dbReference>
<gene>
    <name evidence="6 8" type="primary">gatC</name>
    <name evidence="8" type="ORF">HB943_10545</name>
    <name evidence="7" type="ORF">UE46_11395</name>
</gene>
<evidence type="ECO:0000256" key="3">
    <source>
        <dbReference type="ARBA" id="ARBA00024799"/>
    </source>
</evidence>
<dbReference type="NCBIfam" id="TIGR00135">
    <property type="entry name" value="gatC"/>
    <property type="match status" value="1"/>
</dbReference>
<keyword evidence="6" id="KW-0067">ATP-binding</keyword>
<dbReference type="GO" id="GO:0016740">
    <property type="term" value="F:transferase activity"/>
    <property type="evidence" value="ECO:0007669"/>
    <property type="project" value="UniProtKB-KW"/>
</dbReference>
<reference evidence="8 10" key="3">
    <citation type="submission" date="2020-03" db="EMBL/GenBank/DDBJ databases">
        <title>Soil Listeria distribution.</title>
        <authorList>
            <person name="Liao J."/>
            <person name="Wiedmann M."/>
        </authorList>
    </citation>
    <scope>NUCLEOTIDE SEQUENCE [LARGE SCALE GENOMIC DNA]</scope>
    <source>
        <strain evidence="8 10">FSL L7-1523</strain>
    </source>
</reference>
<dbReference type="GO" id="GO:0070681">
    <property type="term" value="P:glutaminyl-tRNAGln biosynthesis via transamidation"/>
    <property type="evidence" value="ECO:0007669"/>
    <property type="project" value="TreeGrafter"/>
</dbReference>
<sequence length="97" mass="10953">MTTISKETVERVANLARLEVSDQEAENFATQLEKIIHMVEKLEELDTANVEPTSHAIEVSNVLREDVSMEGLPREEVLKNAPDKQDGMFKVPTIMED</sequence>
<dbReference type="RefSeq" id="WP_118907630.1">
    <property type="nucleotide sequence ID" value="NZ_CP011102.1"/>
</dbReference>
<dbReference type="GO" id="GO:0005524">
    <property type="term" value="F:ATP binding"/>
    <property type="evidence" value="ECO:0007669"/>
    <property type="project" value="UniProtKB-KW"/>
</dbReference>
<accession>A0A1S7FVW2</accession>
<evidence type="ECO:0000313" key="9">
    <source>
        <dbReference type="Proteomes" id="UP000223060"/>
    </source>
</evidence>
<dbReference type="KEGG" id="lwi:UE46_11395"/>
<evidence type="ECO:0000256" key="1">
    <source>
        <dbReference type="ARBA" id="ARBA00010757"/>
    </source>
</evidence>
<dbReference type="EMBL" id="JAARRL010000016">
    <property type="protein sequence ID" value="MBC1501041.1"/>
    <property type="molecule type" value="Genomic_DNA"/>
</dbReference>
<proteinExistence type="inferred from homology"/>
<comment type="similarity">
    <text evidence="1 6">Belongs to the GatC family.</text>
</comment>
<evidence type="ECO:0000256" key="4">
    <source>
        <dbReference type="ARBA" id="ARBA00047380"/>
    </source>
</evidence>
<dbReference type="PANTHER" id="PTHR15004:SF0">
    <property type="entry name" value="GLUTAMYL-TRNA(GLN) AMIDOTRANSFERASE SUBUNIT C, MITOCHONDRIAL"/>
    <property type="match status" value="1"/>
</dbReference>
<reference evidence="7" key="2">
    <citation type="submission" date="2015-03" db="EMBL/GenBank/DDBJ databases">
        <authorList>
            <person name="Murphy D."/>
        </authorList>
    </citation>
    <scope>NUCLEOTIDE SEQUENCE [LARGE SCALE GENOMIC DNA]</scope>
    <source>
        <strain evidence="7">WS 4560</strain>
    </source>
</reference>
<dbReference type="Proteomes" id="UP000564536">
    <property type="component" value="Unassembled WGS sequence"/>
</dbReference>